<proteinExistence type="inferred from homology"/>
<organism evidence="8 9">
    <name type="scientific">Botryosphaeria dothidea</name>
    <dbReference type="NCBI Taxonomy" id="55169"/>
    <lineage>
        <taxon>Eukaryota</taxon>
        <taxon>Fungi</taxon>
        <taxon>Dikarya</taxon>
        <taxon>Ascomycota</taxon>
        <taxon>Pezizomycotina</taxon>
        <taxon>Dothideomycetes</taxon>
        <taxon>Dothideomycetes incertae sedis</taxon>
        <taxon>Botryosphaeriales</taxon>
        <taxon>Botryosphaeriaceae</taxon>
        <taxon>Botryosphaeria</taxon>
    </lineage>
</organism>
<name>A0A8H4J4E0_9PEZI</name>
<dbReference type="GO" id="GO:0016616">
    <property type="term" value="F:oxidoreductase activity, acting on the CH-OH group of donors, NAD or NADP as acceptor"/>
    <property type="evidence" value="ECO:0007669"/>
    <property type="project" value="InterPro"/>
</dbReference>
<evidence type="ECO:0000259" key="7">
    <source>
        <dbReference type="Pfam" id="PF02826"/>
    </source>
</evidence>
<dbReference type="InterPro" id="IPR029752">
    <property type="entry name" value="D-isomer_DH_CS1"/>
</dbReference>
<dbReference type="Gene3D" id="3.40.50.720">
    <property type="entry name" value="NAD(P)-binding Rossmann-like Domain"/>
    <property type="match status" value="2"/>
</dbReference>
<evidence type="ECO:0000313" key="8">
    <source>
        <dbReference type="EMBL" id="KAF4310593.1"/>
    </source>
</evidence>
<evidence type="ECO:0000256" key="2">
    <source>
        <dbReference type="ARBA" id="ARBA00022605"/>
    </source>
</evidence>
<dbReference type="GO" id="GO:0051287">
    <property type="term" value="F:NAD binding"/>
    <property type="evidence" value="ECO:0007669"/>
    <property type="project" value="InterPro"/>
</dbReference>
<dbReference type="InterPro" id="IPR006140">
    <property type="entry name" value="D-isomer_DH_NAD-bd"/>
</dbReference>
<dbReference type="InterPro" id="IPR029753">
    <property type="entry name" value="D-isomer_DH_CS"/>
</dbReference>
<evidence type="ECO:0000256" key="1">
    <source>
        <dbReference type="ARBA" id="ARBA00005854"/>
    </source>
</evidence>
<evidence type="ECO:0000256" key="5">
    <source>
        <dbReference type="RuleBase" id="RU003719"/>
    </source>
</evidence>
<sequence length="355" mass="38765">MVTQKPRLAILDDYQGVAAAKLEHLSYAIGIETFTDHLDSHDLDQRRKLINRLKPFTIISTMRERTAFPSGILEMLPHLKLLLTTGMKNANIDLATCTKRGIVVAGAKGIGRAPLLDQPTSLHSTLEHTWALILGLCRNIARDDAVLNGGDGWETSLATGLRGKTLGILGLGKLGVDTARVGALAFGMNVQAWSSNLTQEKADEAARTAPLPEGTFRVAKSKEELLRAADVISVHYVLSERSRGLLGASELAFLKPSAVLVNTSRGPLVDEISLQHVLKEGKIRGAALDVFDREPLPSDSEWRTAKWGRQHGRGEVILSPHMGYAEEGVVHRWYEDTAQTLEDWLAGKPLVTQPN</sequence>
<protein>
    <submittedName>
        <fullName evidence="8">D-isomer specific 2-hydroxyacid dehydrogenase family protein</fullName>
    </submittedName>
</protein>
<dbReference type="InterPro" id="IPR036291">
    <property type="entry name" value="NAD(P)-bd_dom_sf"/>
</dbReference>
<dbReference type="SUPFAM" id="SSF51735">
    <property type="entry name" value="NAD(P)-binding Rossmann-fold domains"/>
    <property type="match status" value="1"/>
</dbReference>
<keyword evidence="3 5" id="KW-0560">Oxidoreductase</keyword>
<dbReference type="InterPro" id="IPR050857">
    <property type="entry name" value="D-2-hydroxyacid_DH"/>
</dbReference>
<feature type="domain" description="D-isomer specific 2-hydroxyacid dehydrogenase catalytic" evidence="6">
    <location>
        <begin position="31"/>
        <end position="350"/>
    </location>
</feature>
<evidence type="ECO:0000313" key="9">
    <source>
        <dbReference type="Proteomes" id="UP000572817"/>
    </source>
</evidence>
<dbReference type="EMBL" id="WWBZ02000014">
    <property type="protein sequence ID" value="KAF4310593.1"/>
    <property type="molecule type" value="Genomic_DNA"/>
</dbReference>
<dbReference type="InterPro" id="IPR006139">
    <property type="entry name" value="D-isomer_2_OHA_DH_cat_dom"/>
</dbReference>
<dbReference type="OrthoDB" id="298012at2759"/>
<accession>A0A8H4J4E0</accession>
<dbReference type="SUPFAM" id="SSF52283">
    <property type="entry name" value="Formate/glycerate dehydrogenase catalytic domain-like"/>
    <property type="match status" value="1"/>
</dbReference>
<keyword evidence="4" id="KW-0520">NAD</keyword>
<reference evidence="8" key="1">
    <citation type="submission" date="2020-04" db="EMBL/GenBank/DDBJ databases">
        <title>Genome Assembly and Annotation of Botryosphaeria dothidea sdau 11-99, a Latent Pathogen of Apple Fruit Ring Rot in China.</title>
        <authorList>
            <person name="Yu C."/>
            <person name="Diao Y."/>
            <person name="Lu Q."/>
            <person name="Zhao J."/>
            <person name="Cui S."/>
            <person name="Peng C."/>
            <person name="He B."/>
            <person name="Liu H."/>
        </authorList>
    </citation>
    <scope>NUCLEOTIDE SEQUENCE [LARGE SCALE GENOMIC DNA]</scope>
    <source>
        <strain evidence="8">Sdau11-99</strain>
    </source>
</reference>
<keyword evidence="9" id="KW-1185">Reference proteome</keyword>
<dbReference type="GO" id="GO:0008652">
    <property type="term" value="P:amino acid biosynthetic process"/>
    <property type="evidence" value="ECO:0007669"/>
    <property type="project" value="UniProtKB-KW"/>
</dbReference>
<dbReference type="CDD" id="cd12169">
    <property type="entry name" value="PGDH_like_1"/>
    <property type="match status" value="1"/>
</dbReference>
<keyword evidence="2" id="KW-0028">Amino-acid biosynthesis</keyword>
<gene>
    <name evidence="8" type="ORF">GTA08_BOTSDO13843</name>
</gene>
<dbReference type="PANTHER" id="PTHR42789:SF1">
    <property type="entry name" value="D-ISOMER SPECIFIC 2-HYDROXYACID DEHYDROGENASE FAMILY PROTEIN (AFU_ORTHOLOGUE AFUA_6G10090)"/>
    <property type="match status" value="1"/>
</dbReference>
<evidence type="ECO:0000256" key="3">
    <source>
        <dbReference type="ARBA" id="ARBA00023002"/>
    </source>
</evidence>
<comment type="caution">
    <text evidence="8">The sequence shown here is derived from an EMBL/GenBank/DDBJ whole genome shotgun (WGS) entry which is preliminary data.</text>
</comment>
<dbReference type="PROSITE" id="PS00671">
    <property type="entry name" value="D_2_HYDROXYACID_DH_3"/>
    <property type="match status" value="1"/>
</dbReference>
<evidence type="ECO:0000256" key="4">
    <source>
        <dbReference type="ARBA" id="ARBA00023027"/>
    </source>
</evidence>
<dbReference type="Pfam" id="PF02826">
    <property type="entry name" value="2-Hacid_dh_C"/>
    <property type="match status" value="1"/>
</dbReference>
<dbReference type="AlphaFoldDB" id="A0A8H4J4E0"/>
<evidence type="ECO:0000259" key="6">
    <source>
        <dbReference type="Pfam" id="PF00389"/>
    </source>
</evidence>
<dbReference type="PROSITE" id="PS00065">
    <property type="entry name" value="D_2_HYDROXYACID_DH_1"/>
    <property type="match status" value="1"/>
</dbReference>
<comment type="similarity">
    <text evidence="1 5">Belongs to the D-isomer specific 2-hydroxyacid dehydrogenase family.</text>
</comment>
<dbReference type="Pfam" id="PF00389">
    <property type="entry name" value="2-Hacid_dh"/>
    <property type="match status" value="1"/>
</dbReference>
<dbReference type="Proteomes" id="UP000572817">
    <property type="component" value="Unassembled WGS sequence"/>
</dbReference>
<dbReference type="PANTHER" id="PTHR42789">
    <property type="entry name" value="D-ISOMER SPECIFIC 2-HYDROXYACID DEHYDROGENASE FAMILY PROTEIN (AFU_ORTHOLOGUE AFUA_6G10090)"/>
    <property type="match status" value="1"/>
</dbReference>
<feature type="domain" description="D-isomer specific 2-hydroxyacid dehydrogenase NAD-binding" evidence="7">
    <location>
        <begin position="131"/>
        <end position="323"/>
    </location>
</feature>